<dbReference type="RefSeq" id="WP_345415511.1">
    <property type="nucleotide sequence ID" value="NZ_BAABGT010000029.1"/>
</dbReference>
<dbReference type="EMBL" id="BAABGT010000029">
    <property type="protein sequence ID" value="GAA4544162.1"/>
    <property type="molecule type" value="Genomic_DNA"/>
</dbReference>
<evidence type="ECO:0000313" key="2">
    <source>
        <dbReference type="Proteomes" id="UP001501598"/>
    </source>
</evidence>
<evidence type="ECO:0000313" key="1">
    <source>
        <dbReference type="EMBL" id="GAA4544162.1"/>
    </source>
</evidence>
<sequence length="144" mass="15546">MATATDRDIARIPAGNLRVSREAFGQFWREVEAHAAAETARGASTARTAGLVLACRWLACSTTEVNGRRFLAVRPVGHGSPLAYAELIEAEYVAAETAMVRGPHTGRFVSKPGYVESVCAVLRWAWRRNGPRPQVDPSLAGAAR</sequence>
<gene>
    <name evidence="1" type="ORF">GCM10023175_21900</name>
</gene>
<reference evidence="2" key="1">
    <citation type="journal article" date="2019" name="Int. J. Syst. Evol. Microbiol.">
        <title>The Global Catalogue of Microorganisms (GCM) 10K type strain sequencing project: providing services to taxonomists for standard genome sequencing and annotation.</title>
        <authorList>
            <consortium name="The Broad Institute Genomics Platform"/>
            <consortium name="The Broad Institute Genome Sequencing Center for Infectious Disease"/>
            <person name="Wu L."/>
            <person name="Ma J."/>
        </authorList>
    </citation>
    <scope>NUCLEOTIDE SEQUENCE [LARGE SCALE GENOMIC DNA]</scope>
    <source>
        <strain evidence="2">JCM 17906</strain>
    </source>
</reference>
<keyword evidence="2" id="KW-1185">Reference proteome</keyword>
<name>A0ABP8RPN9_9PSEU</name>
<proteinExistence type="predicted"/>
<dbReference type="Proteomes" id="UP001501598">
    <property type="component" value="Unassembled WGS sequence"/>
</dbReference>
<accession>A0ABP8RPN9</accession>
<protein>
    <submittedName>
        <fullName evidence="1">Uncharacterized protein</fullName>
    </submittedName>
</protein>
<comment type="caution">
    <text evidence="1">The sequence shown here is derived from an EMBL/GenBank/DDBJ whole genome shotgun (WGS) entry which is preliminary data.</text>
</comment>
<organism evidence="1 2">
    <name type="scientific">Pseudonocardia xishanensis</name>
    <dbReference type="NCBI Taxonomy" id="630995"/>
    <lineage>
        <taxon>Bacteria</taxon>
        <taxon>Bacillati</taxon>
        <taxon>Actinomycetota</taxon>
        <taxon>Actinomycetes</taxon>
        <taxon>Pseudonocardiales</taxon>
        <taxon>Pseudonocardiaceae</taxon>
        <taxon>Pseudonocardia</taxon>
    </lineage>
</organism>